<feature type="compositionally biased region" description="Polar residues" evidence="1">
    <location>
        <begin position="1"/>
        <end position="19"/>
    </location>
</feature>
<dbReference type="KEGG" id="aym:YM304_15360"/>
<dbReference type="PANTHER" id="PTHR12993:SF11">
    <property type="entry name" value="N-ACETYLGLUCOSAMINYL-PHOSPHATIDYLINOSITOL DE-N-ACETYLASE"/>
    <property type="match status" value="1"/>
</dbReference>
<dbReference type="Gene3D" id="3.40.50.10320">
    <property type="entry name" value="LmbE-like"/>
    <property type="match status" value="1"/>
</dbReference>
<evidence type="ECO:0000256" key="1">
    <source>
        <dbReference type="SAM" id="MobiDB-lite"/>
    </source>
</evidence>
<sequence length="317" mass="35058">MSERSTNTATTVPLSTSGDPLSILTVHAHPDDEASKGAPTLAKYHREGVRTTLVCCTGGEEGDLQNPSLREEGQPFHGLAPEQEKELVASMRAAELAASAEVIGFDEVVMLGYRDSGMADTDPNNHPECFHQADIDEAVGRLVKVIRAAKPQVIITYGDDQKGYPHPDHLRVHDISVLAFDRAGDADWYPDLGEPFEPSKLYYSVWSKARILAVHTGMLEHTGESPFSDEWLEREGQDHRITTKIDCTGFQWARSGALRAHATQVDPNAGWWFGLTDEQLDQTYPWEDWILARSRVGPIPEGDGERDLLDGVRESVS</sequence>
<gene>
    <name evidence="2" type="primary">mca</name>
    <name evidence="2" type="ORF">YM304_15360</name>
</gene>
<keyword evidence="3" id="KW-1185">Reference proteome</keyword>
<dbReference type="SUPFAM" id="SSF102588">
    <property type="entry name" value="LmbE-like"/>
    <property type="match status" value="1"/>
</dbReference>
<dbReference type="EMBL" id="AP012057">
    <property type="protein sequence ID" value="BAN01850.1"/>
    <property type="molecule type" value="Genomic_DNA"/>
</dbReference>
<protein>
    <submittedName>
        <fullName evidence="2">Putative mycothiol conjugate amidase</fullName>
    </submittedName>
</protein>
<evidence type="ECO:0000313" key="3">
    <source>
        <dbReference type="Proteomes" id="UP000011863"/>
    </source>
</evidence>
<reference evidence="2 3" key="1">
    <citation type="journal article" date="2013" name="Int. J. Syst. Evol. Microbiol.">
        <title>Ilumatobacter nonamiense sp. nov. and Ilumatobacter coccineum sp. nov., isolated from seashore sand.</title>
        <authorList>
            <person name="Matsumoto A."/>
            <person name="Kasai H."/>
            <person name="Matsuo Y."/>
            <person name="Shizuri Y."/>
            <person name="Ichikawa N."/>
            <person name="Fujita N."/>
            <person name="Omura S."/>
            <person name="Takahashi Y."/>
        </authorList>
    </citation>
    <scope>NUCLEOTIDE SEQUENCE [LARGE SCALE GENOMIC DNA]</scope>
    <source>
        <strain evidence="3">NBRC 103263 / KCTC 29153 / YM16-304</strain>
    </source>
</reference>
<evidence type="ECO:0000313" key="2">
    <source>
        <dbReference type="EMBL" id="BAN01850.1"/>
    </source>
</evidence>
<dbReference type="GO" id="GO:0016811">
    <property type="term" value="F:hydrolase activity, acting on carbon-nitrogen (but not peptide) bonds, in linear amides"/>
    <property type="evidence" value="ECO:0007669"/>
    <property type="project" value="TreeGrafter"/>
</dbReference>
<organism evidence="2 3">
    <name type="scientific">Ilumatobacter coccineus (strain NBRC 103263 / KCTC 29153 / YM16-304)</name>
    <dbReference type="NCBI Taxonomy" id="1313172"/>
    <lineage>
        <taxon>Bacteria</taxon>
        <taxon>Bacillati</taxon>
        <taxon>Actinomycetota</taxon>
        <taxon>Acidimicrobiia</taxon>
        <taxon>Acidimicrobiales</taxon>
        <taxon>Ilumatobacteraceae</taxon>
        <taxon>Ilumatobacter</taxon>
    </lineage>
</organism>
<dbReference type="PANTHER" id="PTHR12993">
    <property type="entry name" value="N-ACETYLGLUCOSAMINYL-PHOSPHATIDYLINOSITOL DE-N-ACETYLASE-RELATED"/>
    <property type="match status" value="1"/>
</dbReference>
<name>A0A6C7E5Q5_ILUCY</name>
<proteinExistence type="predicted"/>
<dbReference type="Proteomes" id="UP000011863">
    <property type="component" value="Chromosome"/>
</dbReference>
<dbReference type="GO" id="GO:0016137">
    <property type="term" value="P:glycoside metabolic process"/>
    <property type="evidence" value="ECO:0007669"/>
    <property type="project" value="UniProtKB-ARBA"/>
</dbReference>
<accession>A0A6C7E5Q5</accession>
<dbReference type="AlphaFoldDB" id="A0A6C7E5Q5"/>
<dbReference type="Pfam" id="PF02585">
    <property type="entry name" value="PIG-L"/>
    <property type="match status" value="1"/>
</dbReference>
<dbReference type="InterPro" id="IPR003737">
    <property type="entry name" value="GlcNAc_PI_deacetylase-related"/>
</dbReference>
<dbReference type="RefSeq" id="WP_015441097.1">
    <property type="nucleotide sequence ID" value="NC_020520.1"/>
</dbReference>
<feature type="region of interest" description="Disordered" evidence="1">
    <location>
        <begin position="1"/>
        <end position="20"/>
    </location>
</feature>
<dbReference type="InterPro" id="IPR024078">
    <property type="entry name" value="LmbE-like_dom_sf"/>
</dbReference>